<evidence type="ECO:0000256" key="1">
    <source>
        <dbReference type="ARBA" id="ARBA00004123"/>
    </source>
</evidence>
<dbReference type="PANTHER" id="PTHR10870:SF0">
    <property type="entry name" value="CELL CYCLE CHECKPOINT PROTEIN RAD1"/>
    <property type="match status" value="1"/>
</dbReference>
<protein>
    <submittedName>
        <fullName evidence="7">Rad1-domain-containing protein</fullName>
    </submittedName>
</protein>
<keyword evidence="8" id="KW-1185">Reference proteome</keyword>
<feature type="region of interest" description="Disordered" evidence="6">
    <location>
        <begin position="125"/>
        <end position="145"/>
    </location>
</feature>
<sequence length="354" mass="38893">MSQEPNAISTVLSASVHDVRDLAAMLRGLSFSSAATMSIQPAGVEVMVEESRCLIGTAYISAEMFDEFQFTPEAPSESQNNEVNESQGDDLVMPSVFEIHLPSLTESLNIFGTAGGLSSAQMAKKRWSADAGSDDEPSSTTTRRSNAKIVDLNAQGRLDQFFQPQNGEVKKTSLRLSYGGSGHPLTLLLAEDATGPTTTCELATLQPEIPSKFPYNEEEILVWIIMPSIGLRDAISEFDPSCDTLTIIVDPNATQTPSLPALRLQASGVFGSTEIEYPNHKNVLETFQCQERVEFRYRLNIINKTLRALQSSFKTSLQIFPDGLLRLQFMMNTSRSKKDGAFIEFRCLALDDEA</sequence>
<evidence type="ECO:0000313" key="8">
    <source>
        <dbReference type="Proteomes" id="UP000076722"/>
    </source>
</evidence>
<dbReference type="OrthoDB" id="337581at2759"/>
<evidence type="ECO:0000256" key="5">
    <source>
        <dbReference type="ARBA" id="ARBA00023242"/>
    </source>
</evidence>
<dbReference type="Pfam" id="PF02144">
    <property type="entry name" value="Rad1"/>
    <property type="match status" value="1"/>
</dbReference>
<accession>A0A165AEB9</accession>
<keyword evidence="5" id="KW-0539">Nucleus</keyword>
<dbReference type="AlphaFoldDB" id="A0A165AEB9"/>
<evidence type="ECO:0000256" key="2">
    <source>
        <dbReference type="ARBA" id="ARBA00010991"/>
    </source>
</evidence>
<name>A0A165AEB9_9AGAM</name>
<dbReference type="GO" id="GO:0030896">
    <property type="term" value="C:checkpoint clamp complex"/>
    <property type="evidence" value="ECO:0007669"/>
    <property type="project" value="TreeGrafter"/>
</dbReference>
<dbReference type="STRING" id="1314777.A0A165AEB9"/>
<dbReference type="InterPro" id="IPR003021">
    <property type="entry name" value="Rad1_Rec1_Rad17"/>
</dbReference>
<dbReference type="GO" id="GO:0000077">
    <property type="term" value="P:DNA damage checkpoint signaling"/>
    <property type="evidence" value="ECO:0007669"/>
    <property type="project" value="InterPro"/>
</dbReference>
<comment type="subcellular location">
    <subcellularLocation>
        <location evidence="1">Nucleus</location>
    </subcellularLocation>
</comment>
<dbReference type="Gene3D" id="3.70.10.10">
    <property type="match status" value="2"/>
</dbReference>
<evidence type="ECO:0000256" key="3">
    <source>
        <dbReference type="ARBA" id="ARBA00022763"/>
    </source>
</evidence>
<dbReference type="PRINTS" id="PR01245">
    <property type="entry name" value="RAD1REC1"/>
</dbReference>
<dbReference type="EMBL" id="KV419394">
    <property type="protein sequence ID" value="KZS98871.1"/>
    <property type="molecule type" value="Genomic_DNA"/>
</dbReference>
<keyword evidence="4" id="KW-0234">DNA repair</keyword>
<comment type="similarity">
    <text evidence="2">Belongs to the rad1 family.</text>
</comment>
<organism evidence="7 8">
    <name type="scientific">Sistotremastrum niveocremeum HHB9708</name>
    <dbReference type="NCBI Taxonomy" id="1314777"/>
    <lineage>
        <taxon>Eukaryota</taxon>
        <taxon>Fungi</taxon>
        <taxon>Dikarya</taxon>
        <taxon>Basidiomycota</taxon>
        <taxon>Agaricomycotina</taxon>
        <taxon>Agaricomycetes</taxon>
        <taxon>Sistotremastrales</taxon>
        <taxon>Sistotremastraceae</taxon>
        <taxon>Sertulicium</taxon>
        <taxon>Sertulicium niveocremeum</taxon>
    </lineage>
</organism>
<gene>
    <name evidence="7" type="ORF">SISNIDRAFT_545735</name>
</gene>
<reference evidence="7 8" key="1">
    <citation type="journal article" date="2016" name="Mol. Biol. Evol.">
        <title>Comparative Genomics of Early-Diverging Mushroom-Forming Fungi Provides Insights into the Origins of Lignocellulose Decay Capabilities.</title>
        <authorList>
            <person name="Nagy L.G."/>
            <person name="Riley R."/>
            <person name="Tritt A."/>
            <person name="Adam C."/>
            <person name="Daum C."/>
            <person name="Floudas D."/>
            <person name="Sun H."/>
            <person name="Yadav J.S."/>
            <person name="Pangilinan J."/>
            <person name="Larsson K.H."/>
            <person name="Matsuura K."/>
            <person name="Barry K."/>
            <person name="Labutti K."/>
            <person name="Kuo R."/>
            <person name="Ohm R.A."/>
            <person name="Bhattacharya S.S."/>
            <person name="Shirouzu T."/>
            <person name="Yoshinaga Y."/>
            <person name="Martin F.M."/>
            <person name="Grigoriev I.V."/>
            <person name="Hibbett D.S."/>
        </authorList>
    </citation>
    <scope>NUCLEOTIDE SEQUENCE [LARGE SCALE GENOMIC DNA]</scope>
    <source>
        <strain evidence="7 8">HHB9708</strain>
    </source>
</reference>
<dbReference type="Proteomes" id="UP000076722">
    <property type="component" value="Unassembled WGS sequence"/>
</dbReference>
<dbReference type="InterPro" id="IPR046938">
    <property type="entry name" value="DNA_clamp_sf"/>
</dbReference>
<keyword evidence="3" id="KW-0227">DNA damage</keyword>
<evidence type="ECO:0000256" key="4">
    <source>
        <dbReference type="ARBA" id="ARBA00023204"/>
    </source>
</evidence>
<dbReference type="PANTHER" id="PTHR10870">
    <property type="entry name" value="CELL CYCLE CHECKPOINT PROTEIN RAD1"/>
    <property type="match status" value="1"/>
</dbReference>
<evidence type="ECO:0000256" key="6">
    <source>
        <dbReference type="SAM" id="MobiDB-lite"/>
    </source>
</evidence>
<dbReference type="SUPFAM" id="SSF55979">
    <property type="entry name" value="DNA clamp"/>
    <property type="match status" value="1"/>
</dbReference>
<dbReference type="GO" id="GO:0006281">
    <property type="term" value="P:DNA repair"/>
    <property type="evidence" value="ECO:0007669"/>
    <property type="project" value="UniProtKB-KW"/>
</dbReference>
<proteinExistence type="inferred from homology"/>
<evidence type="ECO:0000313" key="7">
    <source>
        <dbReference type="EMBL" id="KZS98871.1"/>
    </source>
</evidence>